<feature type="compositionally biased region" description="Gly residues" evidence="1">
    <location>
        <begin position="203"/>
        <end position="213"/>
    </location>
</feature>
<evidence type="ECO:0000313" key="4">
    <source>
        <dbReference type="EMBL" id="GGZ63085.1"/>
    </source>
</evidence>
<feature type="region of interest" description="Disordered" evidence="1">
    <location>
        <begin position="293"/>
        <end position="363"/>
    </location>
</feature>
<dbReference type="NCBIfam" id="TIGR01643">
    <property type="entry name" value="YD_repeat_2x"/>
    <property type="match status" value="1"/>
</dbReference>
<protein>
    <recommendedName>
        <fullName evidence="6">Type IV secretion protein Rhs</fullName>
    </recommendedName>
</protein>
<feature type="domain" description="Outer membrane channel protein CpnT-like N-terminal" evidence="3">
    <location>
        <begin position="18"/>
        <end position="134"/>
    </location>
</feature>
<evidence type="ECO:0000256" key="1">
    <source>
        <dbReference type="SAM" id="MobiDB-lite"/>
    </source>
</evidence>
<evidence type="ECO:0008006" key="6">
    <source>
        <dbReference type="Google" id="ProtNLM"/>
    </source>
</evidence>
<dbReference type="AlphaFoldDB" id="A0A918QNG3"/>
<organism evidence="4 5">
    <name type="scientific">Streptomyces inusitatus</name>
    <dbReference type="NCBI Taxonomy" id="68221"/>
    <lineage>
        <taxon>Bacteria</taxon>
        <taxon>Bacillati</taxon>
        <taxon>Actinomycetota</taxon>
        <taxon>Actinomycetes</taxon>
        <taxon>Kitasatosporales</taxon>
        <taxon>Streptomycetaceae</taxon>
        <taxon>Streptomyces</taxon>
    </lineage>
</organism>
<reference evidence="4" key="1">
    <citation type="journal article" date="2014" name="Int. J. Syst. Evol. Microbiol.">
        <title>Complete genome sequence of Corynebacterium casei LMG S-19264T (=DSM 44701T), isolated from a smear-ripened cheese.</title>
        <authorList>
            <consortium name="US DOE Joint Genome Institute (JGI-PGF)"/>
            <person name="Walter F."/>
            <person name="Albersmeier A."/>
            <person name="Kalinowski J."/>
            <person name="Ruckert C."/>
        </authorList>
    </citation>
    <scope>NUCLEOTIDE SEQUENCE</scope>
    <source>
        <strain evidence="4">JCM 4988</strain>
    </source>
</reference>
<gene>
    <name evidence="4" type="ORF">GCM10010387_65600</name>
</gene>
<dbReference type="InterPro" id="IPR006530">
    <property type="entry name" value="YD"/>
</dbReference>
<sequence length="673" mass="71225">MGYTMPEGVDTMLDIVGVGWPNVDEDAYRDMADALREFAEDADGDGYSAHQHVQRLLSSGRSESLTALDRHWSKVQGKHKDLASAARIVAEALDRVADIIVARKIAAVGELADLCATIGITLAFAPVTAGLSVLLAGGKIAATRIAFKRILQEMAEAALSEIAATLAQPAVAALETIVTDLAIQTALDATGTPEGLRLASAGQAGGPGPGGGPDIDHDEHSRAGTKLAGVQISMRTKTGTKLSKAKGHHGRAKGKDSLTAALDTTIEQVTGKLTKGLNDLGEHVGTALPKAIAKSSATHKETDRGVRDSVKKVNPGEGRDGGGSRGTGGSAGRGGNGGDARLRPASLDGAAADPRRNAISLDKKTCKSDPIDVATGEMTLPQTDLALPGVLPLVLRRTHLSEYRYGRWFGRSWASTLDERIEPDPKGQGAVWAREDGSLLIYPRLPTPDETGGVLPVEGARLPLFHGGYEEDATVYRITDPASGLTRSFSGSPYRSSSAFWLSELSDRNDNQVVFARRSDGAPTAVRHSGGYTVQLAADASRVTELAVRAPSGPVTLLAYGHDTAGDLTSLTGPVGRPMCFTYDADGRITSWTDRNLSTFQYVYDADGRVVRTVGPDGFLSSAFTYEVQPGIVDLGRRGELPHPHRRPRRCDGVLVRALRQAGDPHDRRRSPP</sequence>
<dbReference type="Pfam" id="PF20148">
    <property type="entry name" value="DUF6531"/>
    <property type="match status" value="1"/>
</dbReference>
<name>A0A918QNG3_9ACTN</name>
<comment type="caution">
    <text evidence="4">The sequence shown here is derived from an EMBL/GenBank/DDBJ whole genome shotgun (WGS) entry which is preliminary data.</text>
</comment>
<evidence type="ECO:0000259" key="3">
    <source>
        <dbReference type="Pfam" id="PF25547"/>
    </source>
</evidence>
<feature type="compositionally biased region" description="Gly residues" evidence="1">
    <location>
        <begin position="323"/>
        <end position="338"/>
    </location>
</feature>
<dbReference type="Pfam" id="PF05593">
    <property type="entry name" value="RHS_repeat"/>
    <property type="match status" value="1"/>
</dbReference>
<keyword evidence="5" id="KW-1185">Reference proteome</keyword>
<proteinExistence type="predicted"/>
<feature type="domain" description="DUF6531" evidence="2">
    <location>
        <begin position="369"/>
        <end position="442"/>
    </location>
</feature>
<dbReference type="Proteomes" id="UP000630936">
    <property type="component" value="Unassembled WGS sequence"/>
</dbReference>
<dbReference type="InterPro" id="IPR045351">
    <property type="entry name" value="DUF6531"/>
</dbReference>
<accession>A0A918QNG3</accession>
<dbReference type="InterPro" id="IPR057746">
    <property type="entry name" value="CpnT-like_N"/>
</dbReference>
<dbReference type="Pfam" id="PF25547">
    <property type="entry name" value="WXG100_2"/>
    <property type="match status" value="1"/>
</dbReference>
<evidence type="ECO:0000313" key="5">
    <source>
        <dbReference type="Proteomes" id="UP000630936"/>
    </source>
</evidence>
<dbReference type="SUPFAM" id="SSF101898">
    <property type="entry name" value="NHL repeat"/>
    <property type="match status" value="1"/>
</dbReference>
<dbReference type="EMBL" id="BMWG01000036">
    <property type="protein sequence ID" value="GGZ63085.1"/>
    <property type="molecule type" value="Genomic_DNA"/>
</dbReference>
<feature type="region of interest" description="Disordered" evidence="1">
    <location>
        <begin position="196"/>
        <end position="259"/>
    </location>
</feature>
<dbReference type="Gene3D" id="2.180.10.10">
    <property type="entry name" value="RHS repeat-associated core"/>
    <property type="match status" value="1"/>
</dbReference>
<feature type="compositionally biased region" description="Basic and acidic residues" evidence="1">
    <location>
        <begin position="298"/>
        <end position="311"/>
    </location>
</feature>
<feature type="compositionally biased region" description="Basic residues" evidence="1">
    <location>
        <begin position="243"/>
        <end position="252"/>
    </location>
</feature>
<evidence type="ECO:0000259" key="2">
    <source>
        <dbReference type="Pfam" id="PF20148"/>
    </source>
</evidence>
<dbReference type="InterPro" id="IPR031325">
    <property type="entry name" value="RHS_repeat"/>
</dbReference>
<reference evidence="4" key="2">
    <citation type="submission" date="2020-09" db="EMBL/GenBank/DDBJ databases">
        <authorList>
            <person name="Sun Q."/>
            <person name="Ohkuma M."/>
        </authorList>
    </citation>
    <scope>NUCLEOTIDE SEQUENCE</scope>
    <source>
        <strain evidence="4">JCM 4988</strain>
    </source>
</reference>
<feature type="compositionally biased region" description="Basic and acidic residues" evidence="1">
    <location>
        <begin position="353"/>
        <end position="363"/>
    </location>
</feature>